<proteinExistence type="predicted"/>
<dbReference type="PANTHER" id="PTHR14237:SF34">
    <property type="entry name" value="MOSC DOMAIN PROTEIN (AFU_ORTHOLOGUE AFUA_2G07820)"/>
    <property type="match status" value="1"/>
</dbReference>
<dbReference type="RefSeq" id="XP_007738860.1">
    <property type="nucleotide sequence ID" value="XM_007740670.1"/>
</dbReference>
<dbReference type="SUPFAM" id="SSF50800">
    <property type="entry name" value="PK beta-barrel domain-like"/>
    <property type="match status" value="1"/>
</dbReference>
<dbReference type="SUPFAM" id="SSF141673">
    <property type="entry name" value="MOSC N-terminal domain-like"/>
    <property type="match status" value="1"/>
</dbReference>
<dbReference type="GO" id="GO:0030170">
    <property type="term" value="F:pyridoxal phosphate binding"/>
    <property type="evidence" value="ECO:0007669"/>
    <property type="project" value="InterPro"/>
</dbReference>
<evidence type="ECO:0000259" key="1">
    <source>
        <dbReference type="PROSITE" id="PS51340"/>
    </source>
</evidence>
<dbReference type="STRING" id="1182543.W9X5P8"/>
<gene>
    <name evidence="2" type="ORF">A1O5_00049</name>
</gene>
<dbReference type="HOGENOM" id="CLU_028286_3_0_1"/>
<dbReference type="OrthoDB" id="17255at2759"/>
<dbReference type="InterPro" id="IPR011037">
    <property type="entry name" value="Pyrv_Knase-like_insert_dom_sf"/>
</dbReference>
<comment type="caution">
    <text evidence="2">The sequence shown here is derived from an EMBL/GenBank/DDBJ whole genome shotgun (WGS) entry which is preliminary data.</text>
</comment>
<dbReference type="Pfam" id="PF03473">
    <property type="entry name" value="MOSC"/>
    <property type="match status" value="1"/>
</dbReference>
<dbReference type="InterPro" id="IPR005303">
    <property type="entry name" value="MOCOS_middle"/>
</dbReference>
<dbReference type="InterPro" id="IPR005302">
    <property type="entry name" value="MoCF_Sase_C"/>
</dbReference>
<dbReference type="GeneID" id="19184787"/>
<sequence length="404" mass="44621">MAKRRPRECQLYSTLSTPCPNSFFLLPKWQIYTYPIKSLRGISLSAMPATYMGFPHDRRFLLFNVAQGKHMAVATFTEMCLFTTAFSTEGGAGPDSKMIVTYTKDHVFDHPDKKVSPDQLHVPLSPETAGLEEVEVTMHSSPCIGYDMGEDYNGWFGERFGYEVKLLYIGGNSRKVLGNMPPNVAAQQRAGLAPVSSGNSSESSWLGSITSTATSLARAITGAGGTDMEKESQYEGIDEGISFADVAPYLVISTKSWENAQRRLPENEEMDISKFRPNIIVEGAEEDFEEDYWAEILIGGPADHDDETKGAKIVLTQNCSRCNSLNVDYATGKVGEGESGKILKKLQSDRRVDPGAKWSPVFGRYGFLARVPEGKSAAEIKVGDEVSIVRRNKERTRFGEFLIS</sequence>
<dbReference type="GO" id="GO:0030151">
    <property type="term" value="F:molybdenum ion binding"/>
    <property type="evidence" value="ECO:0007669"/>
    <property type="project" value="InterPro"/>
</dbReference>
<dbReference type="PANTHER" id="PTHR14237">
    <property type="entry name" value="MOLYBDOPTERIN COFACTOR SULFURASE MOSC"/>
    <property type="match status" value="1"/>
</dbReference>
<evidence type="ECO:0000313" key="3">
    <source>
        <dbReference type="Proteomes" id="UP000019471"/>
    </source>
</evidence>
<dbReference type="eggNOG" id="KOG2362">
    <property type="taxonomic scope" value="Eukaryota"/>
</dbReference>
<organism evidence="2 3">
    <name type="scientific">Cladophialophora psammophila CBS 110553</name>
    <dbReference type="NCBI Taxonomy" id="1182543"/>
    <lineage>
        <taxon>Eukaryota</taxon>
        <taxon>Fungi</taxon>
        <taxon>Dikarya</taxon>
        <taxon>Ascomycota</taxon>
        <taxon>Pezizomycotina</taxon>
        <taxon>Eurotiomycetes</taxon>
        <taxon>Chaetothyriomycetidae</taxon>
        <taxon>Chaetothyriales</taxon>
        <taxon>Herpotrichiellaceae</taxon>
        <taxon>Cladophialophora</taxon>
    </lineage>
</organism>
<reference evidence="2 3" key="1">
    <citation type="submission" date="2013-03" db="EMBL/GenBank/DDBJ databases">
        <title>The Genome Sequence of Cladophialophora psammophila CBS 110553.</title>
        <authorList>
            <consortium name="The Broad Institute Genomics Platform"/>
            <person name="Cuomo C."/>
            <person name="de Hoog S."/>
            <person name="Gorbushina A."/>
            <person name="Walker B."/>
            <person name="Young S.K."/>
            <person name="Zeng Q."/>
            <person name="Gargeya S."/>
            <person name="Fitzgerald M."/>
            <person name="Haas B."/>
            <person name="Abouelleil A."/>
            <person name="Allen A.W."/>
            <person name="Alvarado L."/>
            <person name="Arachchi H.M."/>
            <person name="Berlin A.M."/>
            <person name="Chapman S.B."/>
            <person name="Gainer-Dewar J."/>
            <person name="Goldberg J."/>
            <person name="Griggs A."/>
            <person name="Gujja S."/>
            <person name="Hansen M."/>
            <person name="Howarth C."/>
            <person name="Imamovic A."/>
            <person name="Ireland A."/>
            <person name="Larimer J."/>
            <person name="McCowan C."/>
            <person name="Murphy C."/>
            <person name="Pearson M."/>
            <person name="Poon T.W."/>
            <person name="Priest M."/>
            <person name="Roberts A."/>
            <person name="Saif S."/>
            <person name="Shea T."/>
            <person name="Sisk P."/>
            <person name="Sykes S."/>
            <person name="Wortman J."/>
            <person name="Nusbaum C."/>
            <person name="Birren B."/>
        </authorList>
    </citation>
    <scope>NUCLEOTIDE SEQUENCE [LARGE SCALE GENOMIC DNA]</scope>
    <source>
        <strain evidence="2 3">CBS 110553</strain>
    </source>
</reference>
<keyword evidence="3" id="KW-1185">Reference proteome</keyword>
<dbReference type="PROSITE" id="PS51340">
    <property type="entry name" value="MOSC"/>
    <property type="match status" value="1"/>
</dbReference>
<evidence type="ECO:0000313" key="2">
    <source>
        <dbReference type="EMBL" id="EXJ75543.1"/>
    </source>
</evidence>
<accession>W9X5P8</accession>
<name>W9X5P8_9EURO</name>
<dbReference type="EMBL" id="AMGX01000001">
    <property type="protein sequence ID" value="EXJ75543.1"/>
    <property type="molecule type" value="Genomic_DNA"/>
</dbReference>
<dbReference type="Proteomes" id="UP000019471">
    <property type="component" value="Unassembled WGS sequence"/>
</dbReference>
<dbReference type="Pfam" id="PF03476">
    <property type="entry name" value="MOSC_N"/>
    <property type="match status" value="1"/>
</dbReference>
<dbReference type="GO" id="GO:0003824">
    <property type="term" value="F:catalytic activity"/>
    <property type="evidence" value="ECO:0007669"/>
    <property type="project" value="InterPro"/>
</dbReference>
<protein>
    <recommendedName>
        <fullName evidence="1">MOSC domain-containing protein</fullName>
    </recommendedName>
</protein>
<feature type="domain" description="MOSC" evidence="1">
    <location>
        <begin position="214"/>
        <end position="389"/>
    </location>
</feature>
<dbReference type="AlphaFoldDB" id="W9X5P8"/>